<dbReference type="Proteomes" id="UP001430953">
    <property type="component" value="Unassembled WGS sequence"/>
</dbReference>
<name>A0AAW2FLJ6_9HYME</name>
<feature type="compositionally biased region" description="Polar residues" evidence="1">
    <location>
        <begin position="14"/>
        <end position="25"/>
    </location>
</feature>
<proteinExistence type="predicted"/>
<reference evidence="2 3" key="1">
    <citation type="submission" date="2023-03" db="EMBL/GenBank/DDBJ databases">
        <title>High recombination rates correlate with genetic variation in Cardiocondyla obscurior ants.</title>
        <authorList>
            <person name="Errbii M."/>
        </authorList>
    </citation>
    <scope>NUCLEOTIDE SEQUENCE [LARGE SCALE GENOMIC DNA]</scope>
    <source>
        <strain evidence="2">Alpha-2009</strain>
        <tissue evidence="2">Whole body</tissue>
    </source>
</reference>
<accession>A0AAW2FLJ6</accession>
<feature type="compositionally biased region" description="Polar residues" evidence="1">
    <location>
        <begin position="149"/>
        <end position="163"/>
    </location>
</feature>
<comment type="caution">
    <text evidence="2">The sequence shown here is derived from an EMBL/GenBank/DDBJ whole genome shotgun (WGS) entry which is preliminary data.</text>
</comment>
<sequence length="174" mass="19014">MEIQQGKVAATKANGANQTTRTSSPAMDCRPSGQHSVGIGWNCQIGKDTHDKRHPDSTTDKTETFGKPAAKKAEKVLAGGKPKTGPPTAPLLEVSLKKPPKSVLLQIRSIQPPLKVKSLDPEISYRKWILHPIDLPPVKRQQREFCKSVATQTELTTPESSNATTQTETEQEEP</sequence>
<protein>
    <submittedName>
        <fullName evidence="2">Uncharacterized protein</fullName>
    </submittedName>
</protein>
<evidence type="ECO:0000313" key="3">
    <source>
        <dbReference type="Proteomes" id="UP001430953"/>
    </source>
</evidence>
<feature type="region of interest" description="Disordered" evidence="1">
    <location>
        <begin position="1"/>
        <end position="93"/>
    </location>
</feature>
<gene>
    <name evidence="2" type="ORF">PUN28_011838</name>
</gene>
<dbReference type="AlphaFoldDB" id="A0AAW2FLJ6"/>
<evidence type="ECO:0000256" key="1">
    <source>
        <dbReference type="SAM" id="MobiDB-lite"/>
    </source>
</evidence>
<feature type="region of interest" description="Disordered" evidence="1">
    <location>
        <begin position="149"/>
        <end position="174"/>
    </location>
</feature>
<dbReference type="EMBL" id="JADYXP020000011">
    <property type="protein sequence ID" value="KAL0114792.1"/>
    <property type="molecule type" value="Genomic_DNA"/>
</dbReference>
<organism evidence="2 3">
    <name type="scientific">Cardiocondyla obscurior</name>
    <dbReference type="NCBI Taxonomy" id="286306"/>
    <lineage>
        <taxon>Eukaryota</taxon>
        <taxon>Metazoa</taxon>
        <taxon>Ecdysozoa</taxon>
        <taxon>Arthropoda</taxon>
        <taxon>Hexapoda</taxon>
        <taxon>Insecta</taxon>
        <taxon>Pterygota</taxon>
        <taxon>Neoptera</taxon>
        <taxon>Endopterygota</taxon>
        <taxon>Hymenoptera</taxon>
        <taxon>Apocrita</taxon>
        <taxon>Aculeata</taxon>
        <taxon>Formicoidea</taxon>
        <taxon>Formicidae</taxon>
        <taxon>Myrmicinae</taxon>
        <taxon>Cardiocondyla</taxon>
    </lineage>
</organism>
<feature type="compositionally biased region" description="Basic and acidic residues" evidence="1">
    <location>
        <begin position="47"/>
        <end position="64"/>
    </location>
</feature>
<evidence type="ECO:0000313" key="2">
    <source>
        <dbReference type="EMBL" id="KAL0114792.1"/>
    </source>
</evidence>
<keyword evidence="3" id="KW-1185">Reference proteome</keyword>